<keyword evidence="12" id="KW-1185">Reference proteome</keyword>
<keyword evidence="8" id="KW-0808">Transferase</keyword>
<keyword evidence="8" id="KW-0548">Nucleotidyltransferase</keyword>
<dbReference type="PANTHER" id="PTHR42648">
    <property type="entry name" value="TRANSPOSASE, PUTATIVE-RELATED"/>
    <property type="match status" value="1"/>
</dbReference>
<evidence type="ECO:0000256" key="8">
    <source>
        <dbReference type="ARBA" id="ARBA00022932"/>
    </source>
</evidence>
<keyword evidence="4" id="KW-0378">Hydrolase</keyword>
<keyword evidence="9" id="KW-0233">DNA recombination</keyword>
<dbReference type="InterPro" id="IPR039537">
    <property type="entry name" value="Retrotran_Ty1/copia-like"/>
</dbReference>
<feature type="domain" description="Retroviral polymerase SH3-like" evidence="10">
    <location>
        <begin position="428"/>
        <end position="484"/>
    </location>
</feature>
<accession>A0ABY6LUH5</accession>
<sequence>MFNFCLHLTKTKDFCRNVELKTTGDEQKRIFLKNKEIDLAEEIILQICLQVLSVFLVGFKRIIYEFLVMVVNFENKTLRIAVGTYQCARIEEIGAVDSIMVTGDTVDAFDKGACASGDTVSKAAAPYANQNCRSYDAITDKCCEFVCLDRDIPGKTTHDNNATSPDKEENCRSYDAITDKCCEFVCLDRDIPGKTTHDNNATSPDKEENPAYMQPRLDDLVSRLTDAIRGLAAPCAGKNLIAPFDGSYAASTFFQQLEQTSEEPSDDTTRHVRLRALLKGEPLSLYNELSLASQPYDRAKQILKDLYPGTSGLTFTKFMTYRLNSQTALSDYYRQKVAMGLQLGLTNPIIVEALTEGLQANDQRLMRAVAPQTLTHCPKLSQRFWAEAVNTAAYIRNKCYNSALGDKVPDELWSSRKPSVRHLKAFGCLAYSHIPTERRKKLDNRANRCILVGYSSQTKGYHLWCPETQHGIQTKHVKFDESKIGLKWTKVEDEPERYNHIWIEPDNQLEGDIDLKLEAKRERNDDTSDQDLLGVNNEDIVQTRLKRIVRNPYGHAGKPKVELHFLDIIKPKVASS</sequence>
<keyword evidence="6" id="KW-0229">DNA integration</keyword>
<name>A0ABY6LUH5_9ARAC</name>
<evidence type="ECO:0000256" key="7">
    <source>
        <dbReference type="ARBA" id="ARBA00022918"/>
    </source>
</evidence>
<evidence type="ECO:0000256" key="4">
    <source>
        <dbReference type="ARBA" id="ARBA00022801"/>
    </source>
</evidence>
<evidence type="ECO:0000256" key="1">
    <source>
        <dbReference type="ARBA" id="ARBA00022722"/>
    </source>
</evidence>
<dbReference type="Proteomes" id="UP001235939">
    <property type="component" value="Chromosome X"/>
</dbReference>
<evidence type="ECO:0000256" key="2">
    <source>
        <dbReference type="ARBA" id="ARBA00022723"/>
    </source>
</evidence>
<keyword evidence="3" id="KW-0255">Endonuclease</keyword>
<keyword evidence="5" id="KW-0460">Magnesium</keyword>
<protein>
    <recommendedName>
        <fullName evidence="10">Retroviral polymerase SH3-like domain-containing protein</fullName>
    </recommendedName>
</protein>
<keyword evidence="8" id="KW-0239">DNA-directed DNA polymerase</keyword>
<keyword evidence="1" id="KW-0540">Nuclease</keyword>
<evidence type="ECO:0000313" key="11">
    <source>
        <dbReference type="EMBL" id="UYV84728.1"/>
    </source>
</evidence>
<keyword evidence="2" id="KW-0479">Metal-binding</keyword>
<evidence type="ECO:0000256" key="9">
    <source>
        <dbReference type="ARBA" id="ARBA00023172"/>
    </source>
</evidence>
<dbReference type="Pfam" id="PF25597">
    <property type="entry name" value="SH3_retrovirus"/>
    <property type="match status" value="1"/>
</dbReference>
<proteinExistence type="predicted"/>
<evidence type="ECO:0000259" key="10">
    <source>
        <dbReference type="Pfam" id="PF25597"/>
    </source>
</evidence>
<dbReference type="InterPro" id="IPR057670">
    <property type="entry name" value="SH3_retrovirus"/>
</dbReference>
<dbReference type="EMBL" id="CP092886">
    <property type="protein sequence ID" value="UYV84728.1"/>
    <property type="molecule type" value="Genomic_DNA"/>
</dbReference>
<evidence type="ECO:0000256" key="5">
    <source>
        <dbReference type="ARBA" id="ARBA00022842"/>
    </source>
</evidence>
<evidence type="ECO:0000313" key="12">
    <source>
        <dbReference type="Proteomes" id="UP001235939"/>
    </source>
</evidence>
<evidence type="ECO:0000256" key="3">
    <source>
        <dbReference type="ARBA" id="ARBA00022759"/>
    </source>
</evidence>
<organism evidence="11 12">
    <name type="scientific">Cordylochernes scorpioides</name>
    <dbReference type="NCBI Taxonomy" id="51811"/>
    <lineage>
        <taxon>Eukaryota</taxon>
        <taxon>Metazoa</taxon>
        <taxon>Ecdysozoa</taxon>
        <taxon>Arthropoda</taxon>
        <taxon>Chelicerata</taxon>
        <taxon>Arachnida</taxon>
        <taxon>Pseudoscorpiones</taxon>
        <taxon>Cheliferoidea</taxon>
        <taxon>Chernetidae</taxon>
        <taxon>Cordylochernes</taxon>
    </lineage>
</organism>
<keyword evidence="7" id="KW-0695">RNA-directed DNA polymerase</keyword>
<evidence type="ECO:0000256" key="6">
    <source>
        <dbReference type="ARBA" id="ARBA00022908"/>
    </source>
</evidence>
<gene>
    <name evidence="11" type="ORF">LAZ67_X003228</name>
</gene>
<dbReference type="PANTHER" id="PTHR42648:SF11">
    <property type="entry name" value="TRANSPOSON TY4-P GAG-POL POLYPROTEIN"/>
    <property type="match status" value="1"/>
</dbReference>
<reference evidence="11 12" key="1">
    <citation type="submission" date="2022-03" db="EMBL/GenBank/DDBJ databases">
        <title>A chromosomal length assembly of Cordylochernes scorpioides.</title>
        <authorList>
            <person name="Zeh D."/>
            <person name="Zeh J."/>
        </authorList>
    </citation>
    <scope>NUCLEOTIDE SEQUENCE [LARGE SCALE GENOMIC DNA]</scope>
    <source>
        <strain evidence="11">IN4F17</strain>
        <tissue evidence="11">Whole Body</tissue>
    </source>
</reference>